<dbReference type="PANTHER" id="PTHR35768">
    <property type="entry name" value="PROTEIN MULTIPOLAR SPINDLE 1"/>
    <property type="match status" value="1"/>
</dbReference>
<sequence>MDSDPSLKFAIAIALMQSKLLKKSTNQTSSTSTSSGSDAQRWKTKVIFVADGKQFDVLPQIASCKCHFFDNLGKLSPKFGDSHNHGFDVVLRRRFLRQVRLVERNKRPCTSIRRKHDLELNAEDQIEQLSTSADFLVEQCNTLDPVITNTSFPNWSHQAVSWKAGMGYMPCIWTALQGIWQRKSTGSDAVEGCSSFRSSFQSDVAW</sequence>
<dbReference type="PANTHER" id="PTHR35768:SF1">
    <property type="entry name" value="PROTEIN MULTIPOLAR SPINDLE 1"/>
    <property type="match status" value="1"/>
</dbReference>
<proteinExistence type="predicted"/>
<dbReference type="GO" id="GO:0007059">
    <property type="term" value="P:chromosome segregation"/>
    <property type="evidence" value="ECO:0007669"/>
    <property type="project" value="TreeGrafter"/>
</dbReference>
<dbReference type="GO" id="GO:0000212">
    <property type="term" value="P:meiotic spindle organization"/>
    <property type="evidence" value="ECO:0007669"/>
    <property type="project" value="InterPro"/>
</dbReference>
<organism evidence="1 2">
    <name type="scientific">Papaver somniferum</name>
    <name type="common">Opium poppy</name>
    <dbReference type="NCBI Taxonomy" id="3469"/>
    <lineage>
        <taxon>Eukaryota</taxon>
        <taxon>Viridiplantae</taxon>
        <taxon>Streptophyta</taxon>
        <taxon>Embryophyta</taxon>
        <taxon>Tracheophyta</taxon>
        <taxon>Spermatophyta</taxon>
        <taxon>Magnoliopsida</taxon>
        <taxon>Ranunculales</taxon>
        <taxon>Papaveraceae</taxon>
        <taxon>Papaveroideae</taxon>
        <taxon>Papaver</taxon>
    </lineage>
</organism>
<name>A0A4Y7KMQ1_PAPSO</name>
<protein>
    <submittedName>
        <fullName evidence="1">Uncharacterized protein</fullName>
    </submittedName>
</protein>
<dbReference type="Gramene" id="RZC73620">
    <property type="protein sequence ID" value="RZC73620"/>
    <property type="gene ID" value="C5167_049101"/>
</dbReference>
<dbReference type="Proteomes" id="UP000316621">
    <property type="component" value="Chromosome 8"/>
</dbReference>
<evidence type="ECO:0000313" key="2">
    <source>
        <dbReference type="Proteomes" id="UP000316621"/>
    </source>
</evidence>
<evidence type="ECO:0000313" key="1">
    <source>
        <dbReference type="EMBL" id="RZC73620.1"/>
    </source>
</evidence>
<dbReference type="EMBL" id="CM010722">
    <property type="protein sequence ID" value="RZC73620.1"/>
    <property type="molecule type" value="Genomic_DNA"/>
</dbReference>
<dbReference type="GO" id="GO:0042138">
    <property type="term" value="P:meiotic DNA double-strand break formation"/>
    <property type="evidence" value="ECO:0007669"/>
    <property type="project" value="InterPro"/>
</dbReference>
<dbReference type="GO" id="GO:0007140">
    <property type="term" value="P:male meiotic nuclear division"/>
    <property type="evidence" value="ECO:0007669"/>
    <property type="project" value="TreeGrafter"/>
</dbReference>
<dbReference type="InterPro" id="IPR037500">
    <property type="entry name" value="Msp1"/>
</dbReference>
<accession>A0A4Y7KMQ1</accession>
<reference evidence="1 2" key="1">
    <citation type="journal article" date="2018" name="Science">
        <title>The opium poppy genome and morphinan production.</title>
        <authorList>
            <person name="Guo L."/>
            <person name="Winzer T."/>
            <person name="Yang X."/>
            <person name="Li Y."/>
            <person name="Ning Z."/>
            <person name="He Z."/>
            <person name="Teodor R."/>
            <person name="Lu Y."/>
            <person name="Bowser T.A."/>
            <person name="Graham I.A."/>
            <person name="Ye K."/>
        </authorList>
    </citation>
    <scope>NUCLEOTIDE SEQUENCE [LARGE SCALE GENOMIC DNA]</scope>
    <source>
        <strain evidence="2">cv. HN1</strain>
        <tissue evidence="1">Leaves</tissue>
    </source>
</reference>
<dbReference type="AlphaFoldDB" id="A0A4Y7KMQ1"/>
<dbReference type="STRING" id="3469.A0A4Y7KMQ1"/>
<keyword evidence="2" id="KW-1185">Reference proteome</keyword>
<gene>
    <name evidence="1" type="ORF">C5167_049101</name>
</gene>